<dbReference type="InterPro" id="IPR036259">
    <property type="entry name" value="MFS_trans_sf"/>
</dbReference>
<evidence type="ECO:0000256" key="4">
    <source>
        <dbReference type="ARBA" id="ARBA00023136"/>
    </source>
</evidence>
<comment type="subcellular location">
    <subcellularLocation>
        <location evidence="1">Membrane</location>
        <topology evidence="1">Multi-pass membrane protein</topology>
    </subcellularLocation>
</comment>
<evidence type="ECO:0000256" key="5">
    <source>
        <dbReference type="SAM" id="MobiDB-lite"/>
    </source>
</evidence>
<feature type="transmembrane region" description="Helical" evidence="6">
    <location>
        <begin position="44"/>
        <end position="67"/>
    </location>
</feature>
<evidence type="ECO:0000313" key="8">
    <source>
        <dbReference type="Proteomes" id="UP000694428"/>
    </source>
</evidence>
<reference evidence="7" key="1">
    <citation type="submission" date="2025-08" db="UniProtKB">
        <authorList>
            <consortium name="Ensembl"/>
        </authorList>
    </citation>
    <scope>IDENTIFICATION</scope>
</reference>
<dbReference type="InterPro" id="IPR005828">
    <property type="entry name" value="MFS_sugar_transport-like"/>
</dbReference>
<keyword evidence="3 6" id="KW-1133">Transmembrane helix</keyword>
<dbReference type="Gene3D" id="1.20.1250.20">
    <property type="entry name" value="MFS general substrate transporter like domains"/>
    <property type="match status" value="1"/>
</dbReference>
<protein>
    <submittedName>
        <fullName evidence="7">Uncharacterized protein</fullName>
    </submittedName>
</protein>
<dbReference type="Ensembl" id="ENSPSTT00000020054.1">
    <property type="protein sequence ID" value="ENSPSTP00000019144.1"/>
    <property type="gene ID" value="ENSPSTG00000013816.1"/>
</dbReference>
<dbReference type="AlphaFoldDB" id="A0A8C9FS06"/>
<keyword evidence="8" id="KW-1185">Reference proteome</keyword>
<organism evidence="7 8">
    <name type="scientific">Pavo cristatus</name>
    <name type="common">Indian peafowl</name>
    <name type="synonym">Blue peafowl</name>
    <dbReference type="NCBI Taxonomy" id="9049"/>
    <lineage>
        <taxon>Eukaryota</taxon>
        <taxon>Metazoa</taxon>
        <taxon>Chordata</taxon>
        <taxon>Craniata</taxon>
        <taxon>Vertebrata</taxon>
        <taxon>Euteleostomi</taxon>
        <taxon>Archelosauria</taxon>
        <taxon>Archosauria</taxon>
        <taxon>Dinosauria</taxon>
        <taxon>Saurischia</taxon>
        <taxon>Theropoda</taxon>
        <taxon>Coelurosauria</taxon>
        <taxon>Aves</taxon>
        <taxon>Neognathae</taxon>
        <taxon>Galloanserae</taxon>
        <taxon>Galliformes</taxon>
        <taxon>Phasianidae</taxon>
        <taxon>Phasianinae</taxon>
        <taxon>Pavo</taxon>
    </lineage>
</organism>
<evidence type="ECO:0000256" key="2">
    <source>
        <dbReference type="ARBA" id="ARBA00022692"/>
    </source>
</evidence>
<keyword evidence="2 6" id="KW-0812">Transmembrane</keyword>
<dbReference type="Proteomes" id="UP000694428">
    <property type="component" value="Unplaced"/>
</dbReference>
<feature type="transmembrane region" description="Helical" evidence="6">
    <location>
        <begin position="73"/>
        <end position="93"/>
    </location>
</feature>
<reference evidence="7" key="2">
    <citation type="submission" date="2025-09" db="UniProtKB">
        <authorList>
            <consortium name="Ensembl"/>
        </authorList>
    </citation>
    <scope>IDENTIFICATION</scope>
</reference>
<accession>A0A8C9FS06</accession>
<dbReference type="GO" id="GO:0016020">
    <property type="term" value="C:membrane"/>
    <property type="evidence" value="ECO:0007669"/>
    <property type="project" value="UniProtKB-SubCell"/>
</dbReference>
<evidence type="ECO:0000256" key="6">
    <source>
        <dbReference type="SAM" id="Phobius"/>
    </source>
</evidence>
<dbReference type="PANTHER" id="PTHR24064">
    <property type="entry name" value="SOLUTE CARRIER FAMILY 22 MEMBER"/>
    <property type="match status" value="1"/>
</dbReference>
<sequence>MAKEGDNRMEVVGDPVVSLTGDPKRATSPRSLAVVEWIPTPYRAVTVAITGFSYTLGQILLAGIAYAVPHWRWLQLTVSLPFFVFFLFSWWLAESARWLVLAGKGEKAVQILQRVARINGREEEGEKITVEVPPPPPWGGHPTLPTPFPRSTFTPFSPPHPPPHLRFPESEVQHEGGAGSFEVFLHHFGSGPDAGHPAHLLLPLHRLVGWGWGEKWGHHPPPPSKHPTMGHHPPAPIQRPHDGSPSPQPQRPHNGSPSPQPQRPQDGPPVLLQVLHQFLLLRAGHGPAELRGQHLPDPGDIWGRGFPSKAGGDGVCELHRPARVPHGGPGLGRVGHHRQHLRPIRWVGFLGAGVF</sequence>
<dbReference type="SUPFAM" id="SSF103473">
    <property type="entry name" value="MFS general substrate transporter"/>
    <property type="match status" value="1"/>
</dbReference>
<dbReference type="GO" id="GO:0022857">
    <property type="term" value="F:transmembrane transporter activity"/>
    <property type="evidence" value="ECO:0007669"/>
    <property type="project" value="InterPro"/>
</dbReference>
<dbReference type="Pfam" id="PF00083">
    <property type="entry name" value="Sugar_tr"/>
    <property type="match status" value="1"/>
</dbReference>
<proteinExistence type="predicted"/>
<keyword evidence="4 6" id="KW-0472">Membrane</keyword>
<name>A0A8C9FS06_PAVCR</name>
<evidence type="ECO:0000256" key="1">
    <source>
        <dbReference type="ARBA" id="ARBA00004141"/>
    </source>
</evidence>
<feature type="region of interest" description="Disordered" evidence="5">
    <location>
        <begin position="218"/>
        <end position="268"/>
    </location>
</feature>
<evidence type="ECO:0000313" key="7">
    <source>
        <dbReference type="Ensembl" id="ENSPSTP00000019144.1"/>
    </source>
</evidence>
<evidence type="ECO:0000256" key="3">
    <source>
        <dbReference type="ARBA" id="ARBA00022989"/>
    </source>
</evidence>